<dbReference type="AlphaFoldDB" id="A4EB29"/>
<organism evidence="1 2">
    <name type="scientific">Collinsella aerofaciens (strain ATCC 25986 / DSM 3979 / JCM 10188 / KCTC 3647 / NCTC 11838 / VPI 1003)</name>
    <dbReference type="NCBI Taxonomy" id="411903"/>
    <lineage>
        <taxon>Bacteria</taxon>
        <taxon>Bacillati</taxon>
        <taxon>Actinomycetota</taxon>
        <taxon>Coriobacteriia</taxon>
        <taxon>Coriobacteriales</taxon>
        <taxon>Coriobacteriaceae</taxon>
        <taxon>Collinsella</taxon>
    </lineage>
</organism>
<proteinExistence type="predicted"/>
<dbReference type="EMBL" id="AAVN02000006">
    <property type="protein sequence ID" value="EBA39347.1"/>
    <property type="molecule type" value="Genomic_DNA"/>
</dbReference>
<sequence>MLIPIAPAVRIPNLSIGKQTLTRATDRWTLQKSPEHRQVHALAKTLGSTAHHNGRVAVQHIGNKHGLVNQHAATKSLRIVVHANGQSRIVGTADQTHAKAVSTTIICLFRHQNVPPKSQHDANCNDRLARTDVAAQTYRATVATRGMRGHN</sequence>
<dbReference type="Proteomes" id="UP000002979">
    <property type="component" value="Unassembled WGS sequence"/>
</dbReference>
<evidence type="ECO:0000313" key="1">
    <source>
        <dbReference type="EMBL" id="EBA39347.1"/>
    </source>
</evidence>
<reference evidence="1 2" key="1">
    <citation type="submission" date="2007-01" db="EMBL/GenBank/DDBJ databases">
        <title>Draft genome sequence of Collinsella aerofaciens (ATCC 25986).</title>
        <authorList>
            <person name="Sudarsanam P."/>
            <person name="Ley R."/>
            <person name="Guruge J."/>
            <person name="Turnbaugh P.J."/>
            <person name="Mahowald M."/>
            <person name="Liep D."/>
            <person name="Gordon J."/>
        </authorList>
    </citation>
    <scope>NUCLEOTIDE SEQUENCE [LARGE SCALE GENOMIC DNA]</scope>
    <source>
        <strain evidence="2">ATCC 25986 / DSM 3979 / JCM 10188 / KCTC 3647 / NCTC 11838 / VPI 1003</strain>
    </source>
</reference>
<name>A4EB29_COLAA</name>
<gene>
    <name evidence="1" type="ORF">COLAER_01642</name>
</gene>
<reference evidence="1 2" key="2">
    <citation type="submission" date="2007-04" db="EMBL/GenBank/DDBJ databases">
        <authorList>
            <person name="Fulton L."/>
            <person name="Clifton S."/>
            <person name="Fulton B."/>
            <person name="Xu J."/>
            <person name="Minx P."/>
            <person name="Mardis E.R."/>
            <person name="Wilson R.K."/>
        </authorList>
    </citation>
    <scope>NUCLEOTIDE SEQUENCE [LARGE SCALE GENOMIC DNA]</scope>
    <source>
        <strain evidence="2">ATCC 25986 / DSM 3979 / JCM 10188 / KCTC 3647 / NCTC 11838 / VPI 1003</strain>
    </source>
</reference>
<evidence type="ECO:0000313" key="2">
    <source>
        <dbReference type="Proteomes" id="UP000002979"/>
    </source>
</evidence>
<comment type="caution">
    <text evidence="1">The sequence shown here is derived from an EMBL/GenBank/DDBJ whole genome shotgun (WGS) entry which is preliminary data.</text>
</comment>
<protein>
    <submittedName>
        <fullName evidence="1">Uncharacterized protein</fullName>
    </submittedName>
</protein>
<accession>A4EB29</accession>